<keyword evidence="1" id="KW-0472">Membrane</keyword>
<evidence type="ECO:0000256" key="1">
    <source>
        <dbReference type="SAM" id="Phobius"/>
    </source>
</evidence>
<feature type="transmembrane region" description="Helical" evidence="1">
    <location>
        <begin position="24"/>
        <end position="47"/>
    </location>
</feature>
<keyword evidence="1" id="KW-1133">Transmembrane helix</keyword>
<keyword evidence="1" id="KW-0812">Transmembrane</keyword>
<evidence type="ECO:0000313" key="2">
    <source>
        <dbReference type="EMBL" id="THU63098.1"/>
    </source>
</evidence>
<comment type="caution">
    <text evidence="2">The sequence shown here is derived from an EMBL/GenBank/DDBJ whole genome shotgun (WGS) entry which is preliminary data.</text>
</comment>
<organism evidence="2 3">
    <name type="scientific">Musa balbisiana</name>
    <name type="common">Banana</name>
    <dbReference type="NCBI Taxonomy" id="52838"/>
    <lineage>
        <taxon>Eukaryota</taxon>
        <taxon>Viridiplantae</taxon>
        <taxon>Streptophyta</taxon>
        <taxon>Embryophyta</taxon>
        <taxon>Tracheophyta</taxon>
        <taxon>Spermatophyta</taxon>
        <taxon>Magnoliopsida</taxon>
        <taxon>Liliopsida</taxon>
        <taxon>Zingiberales</taxon>
        <taxon>Musaceae</taxon>
        <taxon>Musa</taxon>
    </lineage>
</organism>
<dbReference type="Proteomes" id="UP000317650">
    <property type="component" value="Chromosome 1"/>
</dbReference>
<proteinExistence type="predicted"/>
<evidence type="ECO:0000313" key="3">
    <source>
        <dbReference type="Proteomes" id="UP000317650"/>
    </source>
</evidence>
<name>A0A4S8JLP0_MUSBA</name>
<reference evidence="2 3" key="1">
    <citation type="journal article" date="2019" name="Nat. Plants">
        <title>Genome sequencing of Musa balbisiana reveals subgenome evolution and function divergence in polyploid bananas.</title>
        <authorList>
            <person name="Yao X."/>
        </authorList>
    </citation>
    <scope>NUCLEOTIDE SEQUENCE [LARGE SCALE GENOMIC DNA]</scope>
    <source>
        <strain evidence="3">cv. DH-PKW</strain>
        <tissue evidence="2">Leaves</tissue>
    </source>
</reference>
<dbReference type="AlphaFoldDB" id="A0A4S8JLP0"/>
<gene>
    <name evidence="2" type="ORF">C4D60_Mb01t12160</name>
</gene>
<keyword evidence="3" id="KW-1185">Reference proteome</keyword>
<dbReference type="EMBL" id="PYDT01000004">
    <property type="protein sequence ID" value="THU63098.1"/>
    <property type="molecule type" value="Genomic_DNA"/>
</dbReference>
<protein>
    <submittedName>
        <fullName evidence="2">Uncharacterized protein</fullName>
    </submittedName>
</protein>
<accession>A0A4S8JLP0</accession>
<sequence length="60" mass="6074">MSSSSSVALLESSADEVDEAGDTAVAAAALCRFVLLPLTMAVVVAVANRPLLSLLSLLTL</sequence>